<gene>
    <name evidence="8" type="ORF">ACFSC3_05455</name>
</gene>
<dbReference type="EMBL" id="JBHUFC010000002">
    <property type="protein sequence ID" value="MFD1787013.1"/>
    <property type="molecule type" value="Genomic_DNA"/>
</dbReference>
<evidence type="ECO:0000256" key="2">
    <source>
        <dbReference type="ARBA" id="ARBA00022723"/>
    </source>
</evidence>
<keyword evidence="5 6" id="KW-0482">Metalloprotease</keyword>
<organism evidence="8 9">
    <name type="scientific">Sphingomonas floccifaciens</name>
    <dbReference type="NCBI Taxonomy" id="1844115"/>
    <lineage>
        <taxon>Bacteria</taxon>
        <taxon>Pseudomonadati</taxon>
        <taxon>Pseudomonadota</taxon>
        <taxon>Alphaproteobacteria</taxon>
        <taxon>Sphingomonadales</taxon>
        <taxon>Sphingomonadaceae</taxon>
        <taxon>Sphingomonas</taxon>
    </lineage>
</organism>
<feature type="binding site" evidence="6">
    <location>
        <position position="351"/>
    </location>
    <ligand>
        <name>Zn(2+)</name>
        <dbReference type="ChEBI" id="CHEBI:29105"/>
        <note>catalytic</note>
    </ligand>
</feature>
<dbReference type="PROSITE" id="PS51694">
    <property type="entry name" value="PEPTIDASE_M66"/>
    <property type="match status" value="1"/>
</dbReference>
<reference evidence="9" key="1">
    <citation type="journal article" date="2019" name="Int. J. Syst. Evol. Microbiol.">
        <title>The Global Catalogue of Microorganisms (GCM) 10K type strain sequencing project: providing services to taxonomists for standard genome sequencing and annotation.</title>
        <authorList>
            <consortium name="The Broad Institute Genomics Platform"/>
            <consortium name="The Broad Institute Genome Sequencing Center for Infectious Disease"/>
            <person name="Wu L."/>
            <person name="Ma J."/>
        </authorList>
    </citation>
    <scope>NUCLEOTIDE SEQUENCE [LARGE SCALE GENOMIC DNA]</scope>
    <source>
        <strain evidence="9">Q85</strain>
    </source>
</reference>
<keyword evidence="2 6" id="KW-0479">Metal-binding</keyword>
<keyword evidence="1 6" id="KW-0645">Protease</keyword>
<protein>
    <submittedName>
        <fullName evidence="8">M66 family metalloprotease</fullName>
    </submittedName>
</protein>
<evidence type="ECO:0000259" key="7">
    <source>
        <dbReference type="PROSITE" id="PS51694"/>
    </source>
</evidence>
<dbReference type="InterPro" id="IPR051256">
    <property type="entry name" value="Dictomallein"/>
</dbReference>
<name>A0ABW4NB90_9SPHN</name>
<feature type="binding site" evidence="6">
    <location>
        <position position="341"/>
    </location>
    <ligand>
        <name>Zn(2+)</name>
        <dbReference type="ChEBI" id="CHEBI:29105"/>
        <note>catalytic</note>
    </ligand>
</feature>
<evidence type="ECO:0000256" key="4">
    <source>
        <dbReference type="ARBA" id="ARBA00022833"/>
    </source>
</evidence>
<evidence type="ECO:0000256" key="3">
    <source>
        <dbReference type="ARBA" id="ARBA00022801"/>
    </source>
</evidence>
<proteinExistence type="predicted"/>
<accession>A0ABW4NB90</accession>
<comment type="caution">
    <text evidence="8">The sequence shown here is derived from an EMBL/GenBank/DDBJ whole genome shotgun (WGS) entry which is preliminary data.</text>
</comment>
<evidence type="ECO:0000256" key="6">
    <source>
        <dbReference type="PROSITE-ProRule" id="PRU01031"/>
    </source>
</evidence>
<feature type="binding site" evidence="6">
    <location>
        <position position="345"/>
    </location>
    <ligand>
        <name>Zn(2+)</name>
        <dbReference type="ChEBI" id="CHEBI:29105"/>
        <note>catalytic</note>
    </ligand>
</feature>
<feature type="active site" evidence="6">
    <location>
        <position position="342"/>
    </location>
</feature>
<keyword evidence="9" id="KW-1185">Reference proteome</keyword>
<dbReference type="Proteomes" id="UP001597283">
    <property type="component" value="Unassembled WGS sequence"/>
</dbReference>
<keyword evidence="3 6" id="KW-0378">Hydrolase</keyword>
<sequence length="646" mass="68954">MANLKLTGFSSVKVIAASSVAILSGGTAYLALSNDQGSTTANGVFGSIRIVARASSDSSPDVAMPMAPLNAIIDFAQTHVVPAQGISFASDEKDRDLHLIGNRAALAIVRLGAADAVSPSIEASRDGKVLGSVALAPPTALPATEGGGPAFATDAWTADLPRQWIVPGTQFIVKAVNYAPSDPVSPLIGADSAMSLRVLPFYLFGATEANTQPLSVVQRPDPAVEREIVAKWPVADLDVAPHPAGYVKWDHLVISPNGGRPAYVMTNSDQEQGGSELLGGVLGILNALQRANGDSRTNNAYYASLLPLGAKGTYRWSGGGLGTIAGGVGAGPFYFGGTFIHELGHGLGLGHAGHESNYPYPAGSLKGSAWGFDPDRRQFLSPLVPTTASNYKGCARKHQLDEAGRCFKQDPMQNGIGDQDPSYRFTMFSDFNVARMQRWLEGVTTVGSNGQPVFSGGRVFVQPDGYKRWNSVSRTWSTLPDDNTRDWGLYGVNLDLPVQRNVPVYAVVITYSLAGTPGVSQIYPTLRFTGNTIRTFDPTNAQDRADIDIRTGKYRQYCQNSGCDYTLRVTFSDGSVIHRILKDGFRSFIGADRALPARATDPTSDGSFNTWAINVPATGTISRIELLETPTAWRGMPAEPRVVLRQ</sequence>
<evidence type="ECO:0000313" key="8">
    <source>
        <dbReference type="EMBL" id="MFD1787013.1"/>
    </source>
</evidence>
<dbReference type="InterPro" id="IPR019503">
    <property type="entry name" value="Peptidase_M66_dom"/>
</dbReference>
<dbReference type="RefSeq" id="WP_380939386.1">
    <property type="nucleotide sequence ID" value="NZ_JBHUFC010000002.1"/>
</dbReference>
<feature type="domain" description="Peptidase M66" evidence="7">
    <location>
        <begin position="186"/>
        <end position="446"/>
    </location>
</feature>
<evidence type="ECO:0000256" key="1">
    <source>
        <dbReference type="ARBA" id="ARBA00022670"/>
    </source>
</evidence>
<dbReference type="PANTHER" id="PTHR39540:SF1">
    <property type="entry name" value="DICTOMALLEIN-1-RELATED"/>
    <property type="match status" value="1"/>
</dbReference>
<keyword evidence="4 6" id="KW-0862">Zinc</keyword>
<dbReference type="Pfam" id="PF10462">
    <property type="entry name" value="Peptidase_M66"/>
    <property type="match status" value="1"/>
</dbReference>
<dbReference type="GO" id="GO:0008237">
    <property type="term" value="F:metallopeptidase activity"/>
    <property type="evidence" value="ECO:0007669"/>
    <property type="project" value="UniProtKB-KW"/>
</dbReference>
<evidence type="ECO:0000313" key="9">
    <source>
        <dbReference type="Proteomes" id="UP001597283"/>
    </source>
</evidence>
<evidence type="ECO:0000256" key="5">
    <source>
        <dbReference type="ARBA" id="ARBA00023049"/>
    </source>
</evidence>
<dbReference type="SUPFAM" id="SSF55486">
    <property type="entry name" value="Metalloproteases ('zincins'), catalytic domain"/>
    <property type="match status" value="1"/>
</dbReference>
<comment type="cofactor">
    <cofactor evidence="6">
        <name>Zn(2+)</name>
        <dbReference type="ChEBI" id="CHEBI:29105"/>
    </cofactor>
    <text evidence="6">Binds 1 zinc ion per subunit.</text>
</comment>
<dbReference type="PANTHER" id="PTHR39540">
    <property type="match status" value="1"/>
</dbReference>